<accession>A0A0F9H5D6</accession>
<comment type="caution">
    <text evidence="1">The sequence shown here is derived from an EMBL/GenBank/DDBJ whole genome shotgun (WGS) entry which is preliminary data.</text>
</comment>
<name>A0A0F9H5D6_9ZZZZ</name>
<feature type="non-terminal residue" evidence="1">
    <location>
        <position position="90"/>
    </location>
</feature>
<gene>
    <name evidence="1" type="ORF">LCGC14_1745560</name>
</gene>
<evidence type="ECO:0000313" key="1">
    <source>
        <dbReference type="EMBL" id="KKM06279.1"/>
    </source>
</evidence>
<dbReference type="EMBL" id="LAZR01016032">
    <property type="protein sequence ID" value="KKM06279.1"/>
    <property type="molecule type" value="Genomic_DNA"/>
</dbReference>
<organism evidence="1">
    <name type="scientific">marine sediment metagenome</name>
    <dbReference type="NCBI Taxonomy" id="412755"/>
    <lineage>
        <taxon>unclassified sequences</taxon>
        <taxon>metagenomes</taxon>
        <taxon>ecological metagenomes</taxon>
    </lineage>
</organism>
<protein>
    <submittedName>
        <fullName evidence="1">Uncharacterized protein</fullName>
    </submittedName>
</protein>
<sequence length="90" mass="9642">MQHVERMEAQEAGALASRPKAFRQFIAQDGQRQATLKLCQAADAAEVAGDQPEAELRAAAGVAKYAALTAWKKKYPKGGGRRTLTDAEVA</sequence>
<proteinExistence type="predicted"/>
<dbReference type="AlphaFoldDB" id="A0A0F9H5D6"/>
<reference evidence="1" key="1">
    <citation type="journal article" date="2015" name="Nature">
        <title>Complex archaea that bridge the gap between prokaryotes and eukaryotes.</title>
        <authorList>
            <person name="Spang A."/>
            <person name="Saw J.H."/>
            <person name="Jorgensen S.L."/>
            <person name="Zaremba-Niedzwiedzka K."/>
            <person name="Martijn J."/>
            <person name="Lind A.E."/>
            <person name="van Eijk R."/>
            <person name="Schleper C."/>
            <person name="Guy L."/>
            <person name="Ettema T.J."/>
        </authorList>
    </citation>
    <scope>NUCLEOTIDE SEQUENCE</scope>
</reference>